<name>A0A1A8H5F9_9TELE</name>
<reference evidence="1" key="2">
    <citation type="submission" date="2016-06" db="EMBL/GenBank/DDBJ databases">
        <title>The genome of a short-lived fish provides insights into sex chromosome evolution and the genetic control of aging.</title>
        <authorList>
            <person name="Reichwald K."/>
            <person name="Felder M."/>
            <person name="Petzold A."/>
            <person name="Koch P."/>
            <person name="Groth M."/>
            <person name="Platzer M."/>
        </authorList>
    </citation>
    <scope>NUCLEOTIDE SEQUENCE</scope>
    <source>
        <tissue evidence="1">Brain</tissue>
    </source>
</reference>
<sequence>IIFTKPNHQIINDTKHYLHKYKLYQLNKSKFNQTKETRFHITPPGITPPYFSGMLQQLKSCTWDTNFPLLPRPAEETLPKR</sequence>
<protein>
    <submittedName>
        <fullName evidence="1">Uncharacterized protein</fullName>
    </submittedName>
</protein>
<dbReference type="AlphaFoldDB" id="A0A1A8H5F9"/>
<feature type="non-terminal residue" evidence="1">
    <location>
        <position position="1"/>
    </location>
</feature>
<gene>
    <name evidence="1" type="primary">Nfu_g_1_009836</name>
</gene>
<evidence type="ECO:0000313" key="1">
    <source>
        <dbReference type="EMBL" id="SBQ77980.1"/>
    </source>
</evidence>
<reference evidence="1" key="1">
    <citation type="submission" date="2016-05" db="EMBL/GenBank/DDBJ databases">
        <authorList>
            <person name="Lavstsen T."/>
            <person name="Jespersen J.S."/>
        </authorList>
    </citation>
    <scope>NUCLEOTIDE SEQUENCE</scope>
    <source>
        <tissue evidence="1">Brain</tissue>
    </source>
</reference>
<dbReference type="EMBL" id="HAEC01009764">
    <property type="protein sequence ID" value="SBQ77980.1"/>
    <property type="molecule type" value="Transcribed_RNA"/>
</dbReference>
<proteinExistence type="predicted"/>
<feature type="non-terminal residue" evidence="1">
    <location>
        <position position="81"/>
    </location>
</feature>
<organism evidence="1">
    <name type="scientific">Nothobranchius korthausae</name>
    <dbReference type="NCBI Taxonomy" id="1143690"/>
    <lineage>
        <taxon>Eukaryota</taxon>
        <taxon>Metazoa</taxon>
        <taxon>Chordata</taxon>
        <taxon>Craniata</taxon>
        <taxon>Vertebrata</taxon>
        <taxon>Euteleostomi</taxon>
        <taxon>Actinopterygii</taxon>
        <taxon>Neopterygii</taxon>
        <taxon>Teleostei</taxon>
        <taxon>Neoteleostei</taxon>
        <taxon>Acanthomorphata</taxon>
        <taxon>Ovalentaria</taxon>
        <taxon>Atherinomorphae</taxon>
        <taxon>Cyprinodontiformes</taxon>
        <taxon>Nothobranchiidae</taxon>
        <taxon>Nothobranchius</taxon>
    </lineage>
</organism>
<accession>A0A1A8H5F9</accession>